<evidence type="ECO:0000256" key="1">
    <source>
        <dbReference type="SAM" id="Coils"/>
    </source>
</evidence>
<dbReference type="GO" id="GO:0070939">
    <property type="term" value="C:Dsl1/NZR complex"/>
    <property type="evidence" value="ECO:0007669"/>
    <property type="project" value="InterPro"/>
</dbReference>
<dbReference type="Proteomes" id="UP001157974">
    <property type="component" value="Unassembled WGS sequence"/>
</dbReference>
<protein>
    <recommendedName>
        <fullName evidence="4">Exocyst complex component Sec10</fullName>
    </recommendedName>
</protein>
<organism evidence="2 3">
    <name type="scientific">Rhodosorus marinus</name>
    <dbReference type="NCBI Taxonomy" id="101924"/>
    <lineage>
        <taxon>Eukaryota</taxon>
        <taxon>Rhodophyta</taxon>
        <taxon>Stylonematophyceae</taxon>
        <taxon>Stylonematales</taxon>
        <taxon>Stylonemataceae</taxon>
        <taxon>Rhodosorus</taxon>
    </lineage>
</organism>
<evidence type="ECO:0000313" key="3">
    <source>
        <dbReference type="Proteomes" id="UP001157974"/>
    </source>
</evidence>
<dbReference type="GO" id="GO:0006890">
    <property type="term" value="P:retrograde vesicle-mediated transport, Golgi to endoplasmic reticulum"/>
    <property type="evidence" value="ECO:0007669"/>
    <property type="project" value="InterPro"/>
</dbReference>
<gene>
    <name evidence="2" type="ORF">NDN08_005611</name>
</gene>
<dbReference type="InterPro" id="IPR007528">
    <property type="entry name" value="RINT1_Tip20"/>
</dbReference>
<keyword evidence="1" id="KW-0175">Coiled coil</keyword>
<reference evidence="2 3" key="1">
    <citation type="journal article" date="2023" name="Nat. Commun.">
        <title>Origin of minicircular mitochondrial genomes in red algae.</title>
        <authorList>
            <person name="Lee Y."/>
            <person name="Cho C.H."/>
            <person name="Lee Y.M."/>
            <person name="Park S.I."/>
            <person name="Yang J.H."/>
            <person name="West J.A."/>
            <person name="Bhattacharya D."/>
            <person name="Yoon H.S."/>
        </authorList>
    </citation>
    <scope>NUCLEOTIDE SEQUENCE [LARGE SCALE GENOMIC DNA]</scope>
    <source>
        <strain evidence="2 3">CCMP1338</strain>
        <tissue evidence="2">Whole cell</tissue>
    </source>
</reference>
<feature type="coiled-coil region" evidence="1">
    <location>
        <begin position="92"/>
        <end position="122"/>
    </location>
</feature>
<name>A0AAV8V2H0_9RHOD</name>
<evidence type="ECO:0000313" key="2">
    <source>
        <dbReference type="EMBL" id="KAJ8908909.1"/>
    </source>
</evidence>
<comment type="caution">
    <text evidence="2">The sequence shown here is derived from an EMBL/GenBank/DDBJ whole genome shotgun (WGS) entry which is preliminary data.</text>
</comment>
<keyword evidence="3" id="KW-1185">Reference proteome</keyword>
<dbReference type="PANTHER" id="PTHR13520:SF0">
    <property type="entry name" value="RAD50-INTERACTING PROTEIN 1"/>
    <property type="match status" value="1"/>
</dbReference>
<dbReference type="Pfam" id="PF04437">
    <property type="entry name" value="RINT1_TIP1"/>
    <property type="match status" value="1"/>
</dbReference>
<dbReference type="GO" id="GO:0006888">
    <property type="term" value="P:endoplasmic reticulum to Golgi vesicle-mediated transport"/>
    <property type="evidence" value="ECO:0007669"/>
    <property type="project" value="InterPro"/>
</dbReference>
<accession>A0AAV8V2H0</accession>
<sequence length="743" mass="81964">MEELVVDVARSGGVSNYLDEVFPDAESVKEQAAEFAERVSWEASAAEEDYHGGGVDAADFLPAASRFLERGFANLESYRSKLLDIEDQRMGLLNHLTELRAINAELVQARREESQLRRAKEAGDSMAAIQQAVQQRNGHACLQLIGSLSGIANQVRDTNDPELETAISNMCSEVVALGKSAYEEDLRLSLEAEGFPMAIPNATSKPKGLEQIQDRLAFLDAWQSTTTHLGLNEKIDLQQPWSMAALIRDGIARYRFHFSSPSSSLNDPHHPEWAADFVFTRLTEAMPFLAIVRPQADVAFANALIGEYVTRLVSDMKTANDGELIRHSATVTMALELRLHVLQHAGLNSPVKLLVSDEWFVSTWAAAEMSHAEQKTSEAVQKILNGDWTLDEASSVASAIQNAEETCSLLEDDKTKAKVFGLITRPVLQSVRSTLRGTVGGAAENRDFDVTLLDANRFRACCRAASLAASVGNMLNEFQQNSVFYMLMEEACANGEDNGSPLFKQDVRRFQQEQAHLSSSIVRCVVDRFRNDLVPYRNCVVYGDLSAPSPDSVLSHDLSGELREPMQLLERRLGLIKSALGRTRAANKIWREIASELDKQLFDDIFILAFAGGDQGTLEVANSSNDFLSAAMRGRILRQICFDASVLVSLFEIFTKKVSKVFQRLSEATTLLILSVAGEDEWNKTSERSLVLSALEKLPTRPGDQTASEAATVLRENLHVTTLTPREAKEMLIVAGLLLPPLT</sequence>
<dbReference type="GO" id="GO:0060628">
    <property type="term" value="P:regulation of ER to Golgi vesicle-mediated transport"/>
    <property type="evidence" value="ECO:0007669"/>
    <property type="project" value="TreeGrafter"/>
</dbReference>
<dbReference type="PANTHER" id="PTHR13520">
    <property type="entry name" value="RAD50-INTERACTING PROTEIN 1 RINT-1"/>
    <property type="match status" value="1"/>
</dbReference>
<dbReference type="AlphaFoldDB" id="A0AAV8V2H0"/>
<evidence type="ECO:0008006" key="4">
    <source>
        <dbReference type="Google" id="ProtNLM"/>
    </source>
</evidence>
<proteinExistence type="predicted"/>
<dbReference type="EMBL" id="JAMWBK010000001">
    <property type="protein sequence ID" value="KAJ8908909.1"/>
    <property type="molecule type" value="Genomic_DNA"/>
</dbReference>